<dbReference type="InterPro" id="IPR036637">
    <property type="entry name" value="Phosphohistidine_dom_sf"/>
</dbReference>
<proteinExistence type="predicted"/>
<accession>A0ABW3M1H3</accession>
<evidence type="ECO:0000259" key="1">
    <source>
        <dbReference type="Pfam" id="PF00391"/>
    </source>
</evidence>
<dbReference type="Gene3D" id="3.50.30.10">
    <property type="entry name" value="Phosphohistidine domain"/>
    <property type="match status" value="1"/>
</dbReference>
<dbReference type="Pfam" id="PF00391">
    <property type="entry name" value="PEP-utilizers"/>
    <property type="match status" value="1"/>
</dbReference>
<evidence type="ECO:0000313" key="3">
    <source>
        <dbReference type="Proteomes" id="UP001597045"/>
    </source>
</evidence>
<dbReference type="EMBL" id="JBHTIS010000068">
    <property type="protein sequence ID" value="MFD1044521.1"/>
    <property type="molecule type" value="Genomic_DNA"/>
</dbReference>
<evidence type="ECO:0000313" key="2">
    <source>
        <dbReference type="EMBL" id="MFD1044521.1"/>
    </source>
</evidence>
<reference evidence="3" key="1">
    <citation type="journal article" date="2019" name="Int. J. Syst. Evol. Microbiol.">
        <title>The Global Catalogue of Microorganisms (GCM) 10K type strain sequencing project: providing services to taxonomists for standard genome sequencing and annotation.</title>
        <authorList>
            <consortium name="The Broad Institute Genomics Platform"/>
            <consortium name="The Broad Institute Genome Sequencing Center for Infectious Disease"/>
            <person name="Wu L."/>
            <person name="Ma J."/>
        </authorList>
    </citation>
    <scope>NUCLEOTIDE SEQUENCE [LARGE SCALE GENOMIC DNA]</scope>
    <source>
        <strain evidence="3">JCM 31486</strain>
    </source>
</reference>
<comment type="caution">
    <text evidence="2">The sequence shown here is derived from an EMBL/GenBank/DDBJ whole genome shotgun (WGS) entry which is preliminary data.</text>
</comment>
<keyword evidence="3" id="KW-1185">Reference proteome</keyword>
<dbReference type="InterPro" id="IPR008279">
    <property type="entry name" value="PEP-util_enz_mobile_dom"/>
</dbReference>
<gene>
    <name evidence="2" type="ORF">ACFQ1S_02405</name>
</gene>
<sequence length="87" mass="9338">MASRTEYSTICRGEIAVVRTPDSELVLWLDRVAGVVSLSGTVTSHLALLAAEADIPYLVLGDVAMSLTTGQRMMLDPVGGELWYSPL</sequence>
<protein>
    <submittedName>
        <fullName evidence="2">PEP-utilizing enzyme</fullName>
    </submittedName>
</protein>
<dbReference type="SUPFAM" id="SSF52009">
    <property type="entry name" value="Phosphohistidine domain"/>
    <property type="match status" value="1"/>
</dbReference>
<organism evidence="2 3">
    <name type="scientific">Kibdelosporangium lantanae</name>
    <dbReference type="NCBI Taxonomy" id="1497396"/>
    <lineage>
        <taxon>Bacteria</taxon>
        <taxon>Bacillati</taxon>
        <taxon>Actinomycetota</taxon>
        <taxon>Actinomycetes</taxon>
        <taxon>Pseudonocardiales</taxon>
        <taxon>Pseudonocardiaceae</taxon>
        <taxon>Kibdelosporangium</taxon>
    </lineage>
</organism>
<name>A0ABW3M1H3_9PSEU</name>
<feature type="domain" description="PEP-utilising enzyme mobile" evidence="1">
    <location>
        <begin position="12"/>
        <end position="77"/>
    </location>
</feature>
<dbReference type="Proteomes" id="UP001597045">
    <property type="component" value="Unassembled WGS sequence"/>
</dbReference>